<gene>
    <name evidence="7" type="ORF">KSP40_PGU015026</name>
</gene>
<dbReference type="PANTHER" id="PTHR13264:SF6">
    <property type="entry name" value="OS06G0711100 PROTEIN"/>
    <property type="match status" value="1"/>
</dbReference>
<proteinExistence type="inferred from homology"/>
<dbReference type="PANTHER" id="PTHR13264">
    <property type="entry name" value="GCIP-INTERACTING PROTEIN P29"/>
    <property type="match status" value="1"/>
</dbReference>
<organism evidence="7 8">
    <name type="scientific">Platanthera guangdongensis</name>
    <dbReference type="NCBI Taxonomy" id="2320717"/>
    <lineage>
        <taxon>Eukaryota</taxon>
        <taxon>Viridiplantae</taxon>
        <taxon>Streptophyta</taxon>
        <taxon>Embryophyta</taxon>
        <taxon>Tracheophyta</taxon>
        <taxon>Spermatophyta</taxon>
        <taxon>Magnoliopsida</taxon>
        <taxon>Liliopsida</taxon>
        <taxon>Asparagales</taxon>
        <taxon>Orchidaceae</taxon>
        <taxon>Orchidoideae</taxon>
        <taxon>Orchideae</taxon>
        <taxon>Orchidinae</taxon>
        <taxon>Platanthera</taxon>
    </lineage>
</organism>
<evidence type="ECO:0000256" key="1">
    <source>
        <dbReference type="ARBA" id="ARBA00004123"/>
    </source>
</evidence>
<dbReference type="Proteomes" id="UP001412067">
    <property type="component" value="Unassembled WGS sequence"/>
</dbReference>
<accession>A0ABR2LR57</accession>
<comment type="caution">
    <text evidence="7">The sequence shown here is derived from an EMBL/GenBank/DDBJ whole genome shotgun (WGS) entry which is preliminary data.</text>
</comment>
<name>A0ABR2LR57_9ASPA</name>
<evidence type="ECO:0000256" key="2">
    <source>
        <dbReference type="ARBA" id="ARBA00010028"/>
    </source>
</evidence>
<comment type="subcellular location">
    <subcellularLocation>
        <location evidence="1">Nucleus</location>
    </subcellularLocation>
</comment>
<dbReference type="InterPro" id="IPR013260">
    <property type="entry name" value="mRNA_splic_SYF2"/>
</dbReference>
<keyword evidence="3" id="KW-0507">mRNA processing</keyword>
<dbReference type="EMBL" id="JBBWWR010000016">
    <property type="protein sequence ID" value="KAK8947707.1"/>
    <property type="molecule type" value="Genomic_DNA"/>
</dbReference>
<evidence type="ECO:0000313" key="8">
    <source>
        <dbReference type="Proteomes" id="UP001412067"/>
    </source>
</evidence>
<protein>
    <submittedName>
        <fullName evidence="7">Uncharacterized protein</fullName>
    </submittedName>
</protein>
<keyword evidence="5" id="KW-0508">mRNA splicing</keyword>
<evidence type="ECO:0000256" key="4">
    <source>
        <dbReference type="ARBA" id="ARBA00022728"/>
    </source>
</evidence>
<evidence type="ECO:0000256" key="6">
    <source>
        <dbReference type="ARBA" id="ARBA00023242"/>
    </source>
</evidence>
<evidence type="ECO:0000256" key="5">
    <source>
        <dbReference type="ARBA" id="ARBA00023187"/>
    </source>
</evidence>
<keyword evidence="8" id="KW-1185">Reference proteome</keyword>
<evidence type="ECO:0000256" key="3">
    <source>
        <dbReference type="ARBA" id="ARBA00022664"/>
    </source>
</evidence>
<keyword evidence="4" id="KW-0747">Spliceosome</keyword>
<keyword evidence="6" id="KW-0539">Nucleus</keyword>
<comment type="similarity">
    <text evidence="2">Belongs to the SYF2 family.</text>
</comment>
<sequence length="185" mass="20060">MARDRAVNPDCPNASNPFHICAEYCPRGSPPLKTRINREALVPNGVGTKEKGEKLGGVKRTVDPLCVNASNPFHQCADYCSRRSSHDGQSPSKGVKIGGTKETVVAVDNRKVNPSCPNASNPFHQCAEYCSQRTAIQKKQGSSAPGSSRGSANLVERKNVNRDCVNASNPFHKCTEYCSQTRRIS</sequence>
<evidence type="ECO:0000313" key="7">
    <source>
        <dbReference type="EMBL" id="KAK8947707.1"/>
    </source>
</evidence>
<reference evidence="7 8" key="1">
    <citation type="journal article" date="2022" name="Nat. Plants">
        <title>Genomes of leafy and leafless Platanthera orchids illuminate the evolution of mycoheterotrophy.</title>
        <authorList>
            <person name="Li M.H."/>
            <person name="Liu K.W."/>
            <person name="Li Z."/>
            <person name="Lu H.C."/>
            <person name="Ye Q.L."/>
            <person name="Zhang D."/>
            <person name="Wang J.Y."/>
            <person name="Li Y.F."/>
            <person name="Zhong Z.M."/>
            <person name="Liu X."/>
            <person name="Yu X."/>
            <person name="Liu D.K."/>
            <person name="Tu X.D."/>
            <person name="Liu B."/>
            <person name="Hao Y."/>
            <person name="Liao X.Y."/>
            <person name="Jiang Y.T."/>
            <person name="Sun W.H."/>
            <person name="Chen J."/>
            <person name="Chen Y.Q."/>
            <person name="Ai Y."/>
            <person name="Zhai J.W."/>
            <person name="Wu S.S."/>
            <person name="Zhou Z."/>
            <person name="Hsiao Y.Y."/>
            <person name="Wu W.L."/>
            <person name="Chen Y.Y."/>
            <person name="Lin Y.F."/>
            <person name="Hsu J.L."/>
            <person name="Li C.Y."/>
            <person name="Wang Z.W."/>
            <person name="Zhao X."/>
            <person name="Zhong W.Y."/>
            <person name="Ma X.K."/>
            <person name="Ma L."/>
            <person name="Huang J."/>
            <person name="Chen G.Z."/>
            <person name="Huang M.Z."/>
            <person name="Huang L."/>
            <person name="Peng D.H."/>
            <person name="Luo Y.B."/>
            <person name="Zou S.Q."/>
            <person name="Chen S.P."/>
            <person name="Lan S."/>
            <person name="Tsai W.C."/>
            <person name="Van de Peer Y."/>
            <person name="Liu Z.J."/>
        </authorList>
    </citation>
    <scope>NUCLEOTIDE SEQUENCE [LARGE SCALE GENOMIC DNA]</scope>
    <source>
        <strain evidence="7">Lor288</strain>
    </source>
</reference>